<keyword evidence="2" id="KW-1185">Reference proteome</keyword>
<dbReference type="EMBL" id="JADBEF010000001">
    <property type="protein sequence ID" value="MBE1563135.1"/>
    <property type="molecule type" value="Genomic_DNA"/>
</dbReference>
<reference evidence="1 2" key="1">
    <citation type="submission" date="2020-10" db="EMBL/GenBank/DDBJ databases">
        <title>Sequencing the genomes of 1000 actinobacteria strains.</title>
        <authorList>
            <person name="Klenk H.-P."/>
        </authorList>
    </citation>
    <scope>NUCLEOTIDE SEQUENCE [LARGE SCALE GENOMIC DNA]</scope>
    <source>
        <strain evidence="1 2">DSM 43748</strain>
    </source>
</reference>
<accession>A0ABR9KMA2</accession>
<dbReference type="Proteomes" id="UP000661607">
    <property type="component" value="Unassembled WGS sequence"/>
</dbReference>
<proteinExistence type="predicted"/>
<name>A0ABR9KMA2_9ACTN</name>
<comment type="caution">
    <text evidence="1">The sequence shown here is derived from an EMBL/GenBank/DDBJ whole genome shotgun (WGS) entry which is preliminary data.</text>
</comment>
<organism evidence="1 2">
    <name type="scientific">Nonomuraea africana</name>
    <dbReference type="NCBI Taxonomy" id="46171"/>
    <lineage>
        <taxon>Bacteria</taxon>
        <taxon>Bacillati</taxon>
        <taxon>Actinomycetota</taxon>
        <taxon>Actinomycetes</taxon>
        <taxon>Streptosporangiales</taxon>
        <taxon>Streptosporangiaceae</taxon>
        <taxon>Nonomuraea</taxon>
    </lineage>
</organism>
<evidence type="ECO:0000313" key="1">
    <source>
        <dbReference type="EMBL" id="MBE1563135.1"/>
    </source>
</evidence>
<dbReference type="RefSeq" id="WP_192777763.1">
    <property type="nucleotide sequence ID" value="NZ_BAAASY010000004.1"/>
</dbReference>
<protein>
    <submittedName>
        <fullName evidence="1">Uncharacterized protein</fullName>
    </submittedName>
</protein>
<evidence type="ECO:0000313" key="2">
    <source>
        <dbReference type="Proteomes" id="UP000661607"/>
    </source>
</evidence>
<gene>
    <name evidence="1" type="ORF">H4W81_005914</name>
</gene>
<sequence length="266" mass="29084">MLLINALLAAAVVVSPSPEYETAYTKAVDLEQAKVSCMKAAGFEYLPADHAKATLSDTERKARNGDYAALRAQRAKKGFGVWSLLVHPEPLRNEHPNNKIVMALPEDRQKAYQAAENTCFVGAVKSVLGKEVSSLEDYARQLSAAYDERAAKELDGSANLVKLGSAFATCLKVTAAKPTDLAERGVKAFVDERTEVARKQGMRAPVKAARLIPSLTPDQARPYLKKEIKAALDDLACGKDFYAAYSPVAWKLQQKVYAEFGMPFAW</sequence>